<organism evidence="5 6">
    <name type="scientific">Marinomonas aquiplantarum</name>
    <dbReference type="NCBI Taxonomy" id="491951"/>
    <lineage>
        <taxon>Bacteria</taxon>
        <taxon>Pseudomonadati</taxon>
        <taxon>Pseudomonadota</taxon>
        <taxon>Gammaproteobacteria</taxon>
        <taxon>Oceanospirillales</taxon>
        <taxon>Oceanospirillaceae</taxon>
        <taxon>Marinomonas</taxon>
    </lineage>
</organism>
<dbReference type="Proteomes" id="UP000252086">
    <property type="component" value="Unassembled WGS sequence"/>
</dbReference>
<gene>
    <name evidence="3" type="primary">dapF</name>
    <name evidence="5" type="ORF">DFP76_10256</name>
</gene>
<feature type="binding site" evidence="3">
    <location>
        <position position="11"/>
    </location>
    <ligand>
        <name>substrate</name>
    </ligand>
</feature>
<dbReference type="OrthoDB" id="9805408at2"/>
<dbReference type="GO" id="GO:0005829">
    <property type="term" value="C:cytosol"/>
    <property type="evidence" value="ECO:0007669"/>
    <property type="project" value="TreeGrafter"/>
</dbReference>
<dbReference type="HAMAP" id="MF_00197">
    <property type="entry name" value="DAP_epimerase"/>
    <property type="match status" value="1"/>
</dbReference>
<evidence type="ECO:0000313" key="6">
    <source>
        <dbReference type="Proteomes" id="UP000252086"/>
    </source>
</evidence>
<dbReference type="RefSeq" id="WP_113873310.1">
    <property type="nucleotide sequence ID" value="NZ_QNRF01000002.1"/>
</dbReference>
<feature type="binding site" evidence="3">
    <location>
        <position position="158"/>
    </location>
    <ligand>
        <name>substrate</name>
    </ligand>
</feature>
<comment type="pathway">
    <text evidence="3">Amino-acid biosynthesis; L-lysine biosynthesis via DAP pathway; DL-2,6-diaminopimelate from LL-2,6-diaminopimelate: step 1/1.</text>
</comment>
<dbReference type="PANTHER" id="PTHR31689:SF0">
    <property type="entry name" value="DIAMINOPIMELATE EPIMERASE"/>
    <property type="match status" value="1"/>
</dbReference>
<comment type="similarity">
    <text evidence="1 3">Belongs to the diaminopimelate epimerase family.</text>
</comment>
<dbReference type="GO" id="GO:0008837">
    <property type="term" value="F:diaminopimelate epimerase activity"/>
    <property type="evidence" value="ECO:0007669"/>
    <property type="project" value="UniProtKB-UniRule"/>
</dbReference>
<dbReference type="InterPro" id="IPR001653">
    <property type="entry name" value="DAP_epimerase_DapF"/>
</dbReference>
<evidence type="ECO:0000256" key="3">
    <source>
        <dbReference type="HAMAP-Rule" id="MF_00197"/>
    </source>
</evidence>
<comment type="caution">
    <text evidence="3">Lacks conserved residue(s) required for the propagation of feature annotation.</text>
</comment>
<evidence type="ECO:0000256" key="4">
    <source>
        <dbReference type="NCBIfam" id="TIGR00652"/>
    </source>
</evidence>
<feature type="binding site" evidence="3">
    <location>
        <begin position="73"/>
        <end position="74"/>
    </location>
    <ligand>
        <name>substrate</name>
    </ligand>
</feature>
<dbReference type="PANTHER" id="PTHR31689">
    <property type="entry name" value="DIAMINOPIMELATE EPIMERASE, CHLOROPLASTIC"/>
    <property type="match status" value="1"/>
</dbReference>
<dbReference type="EC" id="5.1.1.7" evidence="3 4"/>
<comment type="subcellular location">
    <subcellularLocation>
        <location evidence="3">Cytoplasm</location>
    </subcellularLocation>
</comment>
<dbReference type="NCBIfam" id="TIGR00652">
    <property type="entry name" value="DapF"/>
    <property type="match status" value="1"/>
</dbReference>
<keyword evidence="6" id="KW-1185">Reference proteome</keyword>
<feature type="binding site" evidence="3">
    <location>
        <begin position="219"/>
        <end position="220"/>
    </location>
    <ligand>
        <name>substrate</name>
    </ligand>
</feature>
<dbReference type="AlphaFoldDB" id="A0A366D552"/>
<sequence>MKFRKYHALGNVYLVVSPDEFPDEPAVLKIKNICHSHYGVASDGVLIGPFESDVANFGLRIFNPDGSEAEKSGNGLRIFCRALWDLGLVKDQEFTIETLGGVVKAQVLERGKRVNVEMGQVSFNSQDIPIWGDPREVLLEELNVMGMQHFYSGVTIGNPHCVILTDEATETKAKEFGPLIEHHPNFPNRTNVQFVQVIDRHRIAIQIWERGAGYTLASGSSSCAAAAVAYKLGLCDARIEVMMPGGQIDIDISDDFRISMNGPVTSVCHGEIDEECLAQVFH</sequence>
<dbReference type="Pfam" id="PF01678">
    <property type="entry name" value="DAP_epimerase"/>
    <property type="match status" value="2"/>
</dbReference>
<feature type="binding site" evidence="3">
    <location>
        <begin position="209"/>
        <end position="210"/>
    </location>
    <ligand>
        <name>substrate</name>
    </ligand>
</feature>
<evidence type="ECO:0000313" key="5">
    <source>
        <dbReference type="EMBL" id="RBO84659.1"/>
    </source>
</evidence>
<evidence type="ECO:0000256" key="1">
    <source>
        <dbReference type="ARBA" id="ARBA00010219"/>
    </source>
</evidence>
<keyword evidence="2 3" id="KW-0413">Isomerase</keyword>
<proteinExistence type="inferred from homology"/>
<dbReference type="UniPathway" id="UPA00034">
    <property type="reaction ID" value="UER00025"/>
</dbReference>
<keyword evidence="3" id="KW-0963">Cytoplasm</keyword>
<feature type="site" description="Could be important to modulate the pK values of the two catalytic cysteine residues" evidence="3">
    <location>
        <position position="209"/>
    </location>
</feature>
<keyword evidence="3" id="KW-0457">Lysine biosynthesis</keyword>
<comment type="catalytic activity">
    <reaction evidence="3">
        <text>(2S,6S)-2,6-diaminopimelate = meso-2,6-diaminopimelate</text>
        <dbReference type="Rhea" id="RHEA:15393"/>
        <dbReference type="ChEBI" id="CHEBI:57609"/>
        <dbReference type="ChEBI" id="CHEBI:57791"/>
        <dbReference type="EC" id="5.1.1.7"/>
    </reaction>
</comment>
<name>A0A366D552_9GAMM</name>
<protein>
    <recommendedName>
        <fullName evidence="3 4">Diaminopimelate epimerase</fullName>
        <shortName evidence="3">DAP epimerase</shortName>
        <ecNumber evidence="3 4">5.1.1.7</ecNumber>
    </recommendedName>
    <alternativeName>
        <fullName evidence="3">PLP-independent amino acid racemase</fullName>
    </alternativeName>
</protein>
<dbReference type="GO" id="GO:0009089">
    <property type="term" value="P:lysine biosynthetic process via diaminopimelate"/>
    <property type="evidence" value="ECO:0007669"/>
    <property type="project" value="UniProtKB-UniRule"/>
</dbReference>
<accession>A0A366D552</accession>
<dbReference type="EMBL" id="QNRF01000002">
    <property type="protein sequence ID" value="RBO84659.1"/>
    <property type="molecule type" value="Genomic_DNA"/>
</dbReference>
<feature type="site" description="Could be important to modulate the pK values of the two catalytic cysteine residues" evidence="3">
    <location>
        <position position="160"/>
    </location>
</feature>
<comment type="function">
    <text evidence="3">Catalyzes the stereoinversion of LL-2,6-diaminopimelate (L,L-DAP) to meso-diaminopimelate (meso-DAP), a precursor of L-lysine and an essential component of the bacterial peptidoglycan.</text>
</comment>
<comment type="subunit">
    <text evidence="3">Homodimer.</text>
</comment>
<comment type="caution">
    <text evidence="5">The sequence shown here is derived from an EMBL/GenBank/DDBJ whole genome shotgun (WGS) entry which is preliminary data.</text>
</comment>
<keyword evidence="3" id="KW-0028">Amino-acid biosynthesis</keyword>
<feature type="binding site" evidence="3">
    <location>
        <position position="191"/>
    </location>
    <ligand>
        <name>substrate</name>
    </ligand>
</feature>
<reference evidence="5 6" key="1">
    <citation type="submission" date="2018-06" db="EMBL/GenBank/DDBJ databases">
        <title>Genomic Encyclopedia of Type Strains, Phase III (KMG-III): the genomes of soil and plant-associated and newly described type strains.</title>
        <authorList>
            <person name="Whitman W."/>
        </authorList>
    </citation>
    <scope>NUCLEOTIDE SEQUENCE [LARGE SCALE GENOMIC DNA]</scope>
    <source>
        <strain evidence="5 6">CECT 7732</strain>
    </source>
</reference>
<dbReference type="Gene3D" id="3.10.310.10">
    <property type="entry name" value="Diaminopimelate Epimerase, Chain A, domain 1"/>
    <property type="match status" value="2"/>
</dbReference>
<feature type="binding site" evidence="3">
    <location>
        <position position="63"/>
    </location>
    <ligand>
        <name>substrate</name>
    </ligand>
</feature>
<dbReference type="SUPFAM" id="SSF54506">
    <property type="entry name" value="Diaminopimelate epimerase-like"/>
    <property type="match status" value="2"/>
</dbReference>
<evidence type="ECO:0000256" key="2">
    <source>
        <dbReference type="ARBA" id="ARBA00023235"/>
    </source>
</evidence>